<dbReference type="Gene3D" id="1.10.630.10">
    <property type="entry name" value="Cytochrome P450"/>
    <property type="match status" value="1"/>
</dbReference>
<evidence type="ECO:0000313" key="4">
    <source>
        <dbReference type="Proteomes" id="UP000663792"/>
    </source>
</evidence>
<dbReference type="GO" id="GO:0005506">
    <property type="term" value="F:iron ion binding"/>
    <property type="evidence" value="ECO:0007669"/>
    <property type="project" value="InterPro"/>
</dbReference>
<dbReference type="PRINTS" id="PR00385">
    <property type="entry name" value="P450"/>
</dbReference>
<dbReference type="GO" id="GO:0016705">
    <property type="term" value="F:oxidoreductase activity, acting on paired donors, with incorporation or reduction of molecular oxygen"/>
    <property type="evidence" value="ECO:0007669"/>
    <property type="project" value="InterPro"/>
</dbReference>
<keyword evidence="2" id="KW-0503">Monooxygenase</keyword>
<dbReference type="Proteomes" id="UP000663792">
    <property type="component" value="Unassembled WGS sequence"/>
</dbReference>
<name>A0A938YGE4_9ACTN</name>
<accession>A0A938YGE4</accession>
<keyword evidence="2" id="KW-0479">Metal-binding</keyword>
<dbReference type="PRINTS" id="PR00359">
    <property type="entry name" value="BP450"/>
</dbReference>
<dbReference type="AlphaFoldDB" id="A0A938YGE4"/>
<dbReference type="InterPro" id="IPR017972">
    <property type="entry name" value="Cyt_P450_CS"/>
</dbReference>
<dbReference type="EMBL" id="JAERWK010000023">
    <property type="protein sequence ID" value="MBM9469041.1"/>
    <property type="molecule type" value="Genomic_DNA"/>
</dbReference>
<dbReference type="InterPro" id="IPR001128">
    <property type="entry name" value="Cyt_P450"/>
</dbReference>
<reference evidence="3" key="1">
    <citation type="submission" date="2021-01" db="EMBL/GenBank/DDBJ databases">
        <title>YIM 132084 draft genome.</title>
        <authorList>
            <person name="An D."/>
        </authorList>
    </citation>
    <scope>NUCLEOTIDE SEQUENCE</scope>
    <source>
        <strain evidence="3">YIM 132084</strain>
    </source>
</reference>
<organism evidence="3 4">
    <name type="scientific">Nakamurella leprariae</name>
    <dbReference type="NCBI Taxonomy" id="2803911"/>
    <lineage>
        <taxon>Bacteria</taxon>
        <taxon>Bacillati</taxon>
        <taxon>Actinomycetota</taxon>
        <taxon>Actinomycetes</taxon>
        <taxon>Nakamurellales</taxon>
        <taxon>Nakamurellaceae</taxon>
        <taxon>Nakamurella</taxon>
    </lineage>
</organism>
<dbReference type="RefSeq" id="WP_205262004.1">
    <property type="nucleotide sequence ID" value="NZ_JAERWK010000023.1"/>
</dbReference>
<dbReference type="CDD" id="cd11030">
    <property type="entry name" value="CYP105-like"/>
    <property type="match status" value="1"/>
</dbReference>
<keyword evidence="2" id="KW-0349">Heme</keyword>
<dbReference type="InterPro" id="IPR002397">
    <property type="entry name" value="Cyt_P450_B"/>
</dbReference>
<keyword evidence="4" id="KW-1185">Reference proteome</keyword>
<dbReference type="SUPFAM" id="SSF48264">
    <property type="entry name" value="Cytochrome P450"/>
    <property type="match status" value="1"/>
</dbReference>
<comment type="caution">
    <text evidence="3">The sequence shown here is derived from an EMBL/GenBank/DDBJ whole genome shotgun (WGS) entry which is preliminary data.</text>
</comment>
<evidence type="ECO:0000256" key="2">
    <source>
        <dbReference type="RuleBase" id="RU000461"/>
    </source>
</evidence>
<protein>
    <submittedName>
        <fullName evidence="3">Cytochrome P450</fullName>
    </submittedName>
</protein>
<gene>
    <name evidence="3" type="ORF">JL106_17280</name>
</gene>
<dbReference type="GO" id="GO:0004497">
    <property type="term" value="F:monooxygenase activity"/>
    <property type="evidence" value="ECO:0007669"/>
    <property type="project" value="UniProtKB-KW"/>
</dbReference>
<keyword evidence="2" id="KW-0560">Oxidoreductase</keyword>
<dbReference type="GO" id="GO:0020037">
    <property type="term" value="F:heme binding"/>
    <property type="evidence" value="ECO:0007669"/>
    <property type="project" value="InterPro"/>
</dbReference>
<proteinExistence type="inferred from homology"/>
<dbReference type="PANTHER" id="PTHR46696">
    <property type="entry name" value="P450, PUTATIVE (EUROFUNG)-RELATED"/>
    <property type="match status" value="1"/>
</dbReference>
<sequence>MTDLAFVPLQREAFDPVAELGRMRAEQPVTKLEFPFGISAWLVTRYDDVRTVLMNATDFSNDFANLTKATGGLADEDKDPGGLGFADPPKHTRLRRLLTPEFTVRRLQRLIPRIEAVIDEQLDAMEQARAAAPDAPVDLVGQFAVAVPSLVISELLDVPVADREAFTRLSAGRFDLFGGMFDSLDAMSESLVFMSELVSQQRAHPGDGLLGAIIREHGDAITDRELAGLADGVLVGGHETTASMLAMGAVLLLQSPEAAAVMRSGDADAVQQLVEELLRYLTVVQVAFPRFARTDVQVGGVTIPAGSMVLCSLSGADRDPALPAAGRPTEAAASGCPAHRGRSLEEFNPHRAATAHLAFGHGIHRCVGAELARIELRIAYPRLLRRFPELRLAVPPRDLTFRELSIVHGLDRVPVTW</sequence>
<dbReference type="Pfam" id="PF00067">
    <property type="entry name" value="p450"/>
    <property type="match status" value="3"/>
</dbReference>
<dbReference type="PANTHER" id="PTHR46696:SF6">
    <property type="entry name" value="P450, PUTATIVE (EUROFUNG)-RELATED"/>
    <property type="match status" value="1"/>
</dbReference>
<evidence type="ECO:0000256" key="1">
    <source>
        <dbReference type="ARBA" id="ARBA00010617"/>
    </source>
</evidence>
<evidence type="ECO:0000313" key="3">
    <source>
        <dbReference type="EMBL" id="MBM9469041.1"/>
    </source>
</evidence>
<dbReference type="PROSITE" id="PS00086">
    <property type="entry name" value="CYTOCHROME_P450"/>
    <property type="match status" value="1"/>
</dbReference>
<dbReference type="InterPro" id="IPR036396">
    <property type="entry name" value="Cyt_P450_sf"/>
</dbReference>
<keyword evidence="2" id="KW-0408">Iron</keyword>
<comment type="similarity">
    <text evidence="1 2">Belongs to the cytochrome P450 family.</text>
</comment>